<feature type="transmembrane region" description="Helical" evidence="1">
    <location>
        <begin position="12"/>
        <end position="37"/>
    </location>
</feature>
<accession>A0A540X2X9</accession>
<name>A0A540X2X9_9BACT</name>
<dbReference type="InterPro" id="IPR012902">
    <property type="entry name" value="N_methyl_site"/>
</dbReference>
<evidence type="ECO:0000313" key="3">
    <source>
        <dbReference type="Proteomes" id="UP000315369"/>
    </source>
</evidence>
<evidence type="ECO:0000313" key="2">
    <source>
        <dbReference type="EMBL" id="TQF15618.1"/>
    </source>
</evidence>
<evidence type="ECO:0000256" key="1">
    <source>
        <dbReference type="SAM" id="Phobius"/>
    </source>
</evidence>
<dbReference type="NCBIfam" id="TIGR02532">
    <property type="entry name" value="IV_pilin_GFxxxE"/>
    <property type="match status" value="1"/>
</dbReference>
<sequence>MSSHPRAPRGSSLIEVLIAMMVLALAATGAVGGMVFASRDVHDGQLLQVKRHLLEASTQRLWLAAKGPLLAQAVARPTLAPTKIAPGTAPWRADPSVPVAGDPSSGAYFKLSATGQVEPLAGIPANTACNDASLPDGTYCREILVTTGLPLDVPTAASALLPAGSRPVTVWTRVVRKGDTAERAQFHNEVFVQ</sequence>
<reference evidence="2 3" key="1">
    <citation type="submission" date="2019-06" db="EMBL/GenBank/DDBJ databases">
        <authorList>
            <person name="Livingstone P."/>
            <person name="Whitworth D."/>
        </authorList>
    </citation>
    <scope>NUCLEOTIDE SEQUENCE [LARGE SCALE GENOMIC DNA]</scope>
    <source>
        <strain evidence="2 3">AM401</strain>
    </source>
</reference>
<dbReference type="Proteomes" id="UP000315369">
    <property type="component" value="Unassembled WGS sequence"/>
</dbReference>
<dbReference type="OrthoDB" id="5510243at2"/>
<protein>
    <submittedName>
        <fullName evidence="2">Prepilin-type N-terminal cleavage/methylation domain-containing protein</fullName>
    </submittedName>
</protein>
<gene>
    <name evidence="2" type="ORF">FJV41_12555</name>
</gene>
<keyword evidence="1" id="KW-1133">Transmembrane helix</keyword>
<proteinExistence type="predicted"/>
<organism evidence="2 3">
    <name type="scientific">Myxococcus llanfairpwllgwyngyllgogerychwyrndrobwllllantysiliogogogochensis</name>
    <dbReference type="NCBI Taxonomy" id="2590453"/>
    <lineage>
        <taxon>Bacteria</taxon>
        <taxon>Pseudomonadati</taxon>
        <taxon>Myxococcota</taxon>
        <taxon>Myxococcia</taxon>
        <taxon>Myxococcales</taxon>
        <taxon>Cystobacterineae</taxon>
        <taxon>Myxococcaceae</taxon>
        <taxon>Myxococcus</taxon>
    </lineage>
</organism>
<dbReference type="AlphaFoldDB" id="A0A540X2X9"/>
<keyword evidence="1" id="KW-0812">Transmembrane</keyword>
<dbReference type="RefSeq" id="WP_141642693.1">
    <property type="nucleotide sequence ID" value="NZ_VIFM01000039.1"/>
</dbReference>
<comment type="caution">
    <text evidence="2">The sequence shown here is derived from an EMBL/GenBank/DDBJ whole genome shotgun (WGS) entry which is preliminary data.</text>
</comment>
<keyword evidence="3" id="KW-1185">Reference proteome</keyword>
<keyword evidence="1" id="KW-0472">Membrane</keyword>
<dbReference type="EMBL" id="VIFM01000039">
    <property type="protein sequence ID" value="TQF15618.1"/>
    <property type="molecule type" value="Genomic_DNA"/>
</dbReference>
<dbReference type="Pfam" id="PF07963">
    <property type="entry name" value="N_methyl"/>
    <property type="match status" value="1"/>
</dbReference>